<dbReference type="RefSeq" id="WP_167141821.1">
    <property type="nucleotide sequence ID" value="NZ_VWXD01000009.1"/>
</dbReference>
<comment type="caution">
    <text evidence="1">The sequence shown here is derived from an EMBL/GenBank/DDBJ whole genome shotgun (WGS) entry which is preliminary data.</text>
</comment>
<organism evidence="1 2">
    <name type="scientific">Candidatus Pantoea formicae</name>
    <dbReference type="NCBI Taxonomy" id="2608355"/>
    <lineage>
        <taxon>Bacteria</taxon>
        <taxon>Pseudomonadati</taxon>
        <taxon>Pseudomonadota</taxon>
        <taxon>Gammaproteobacteria</taxon>
        <taxon>Enterobacterales</taxon>
        <taxon>Erwiniaceae</taxon>
        <taxon>Pantoea</taxon>
    </lineage>
</organism>
<name>A0ABX0R056_9GAMM</name>
<dbReference type="EMBL" id="VWXD01000009">
    <property type="protein sequence ID" value="NIF02623.1"/>
    <property type="molecule type" value="Genomic_DNA"/>
</dbReference>
<dbReference type="Proteomes" id="UP000780690">
    <property type="component" value="Unassembled WGS sequence"/>
</dbReference>
<protein>
    <submittedName>
        <fullName evidence="1">Glycosyltransferase family 9 protein</fullName>
    </submittedName>
</protein>
<gene>
    <name evidence="1" type="ORF">F3J38_21665</name>
</gene>
<sequence>MKILIIGADDVVTNLSATPFLRKLACNDLIKIDMLIRTEQQPLFITNPDIRKIFRVNAMSCHSRWGRLFFRMILLKTLMAMRHEQFDCIISLNSVSTRQSRMWKILSGAKWTGYFRDDGFIDYYHKLTGTDTFPESDRVQTREASLKLYPDLQSAMLMARRYCISLTAENIGIVINSASRVGWTAVQWAKLMRELAVRGRVFLISAGDKSVSGHQDRVIMAEAESLCSDVVVTMVTTTKTADFIAMISLCSRLVSADRDAAWMAASLRVPVIYPGTYPVSDIPPECQRVINAEADGIFSTSVSSNGFYS</sequence>
<evidence type="ECO:0000313" key="2">
    <source>
        <dbReference type="Proteomes" id="UP000780690"/>
    </source>
</evidence>
<dbReference type="Gene3D" id="3.40.50.2000">
    <property type="entry name" value="Glycogen Phosphorylase B"/>
    <property type="match status" value="2"/>
</dbReference>
<keyword evidence="2" id="KW-1185">Reference proteome</keyword>
<evidence type="ECO:0000313" key="1">
    <source>
        <dbReference type="EMBL" id="NIF02623.1"/>
    </source>
</evidence>
<proteinExistence type="predicted"/>
<dbReference type="SUPFAM" id="SSF53756">
    <property type="entry name" value="UDP-Glycosyltransferase/glycogen phosphorylase"/>
    <property type="match status" value="1"/>
</dbReference>
<reference evidence="1 2" key="1">
    <citation type="journal article" date="2019" name="bioRxiv">
        <title>Bacteria contribute to plant secondary compound degradation in a generalist herbivore system.</title>
        <authorList>
            <person name="Francoeur C.B."/>
            <person name="Khadempour L."/>
            <person name="Moreira-Soto R.D."/>
            <person name="Gotting K."/>
            <person name="Book A.J."/>
            <person name="Pinto-Tomas A.A."/>
            <person name="Keefover-Ring K."/>
            <person name="Currie C.R."/>
        </authorList>
    </citation>
    <scope>NUCLEOTIDE SEQUENCE [LARGE SCALE GENOMIC DNA]</scope>
    <source>
        <strain evidence="1 2">Acro-805</strain>
    </source>
</reference>
<accession>A0ABX0R056</accession>